<dbReference type="Gene3D" id="3.40.50.300">
    <property type="entry name" value="P-loop containing nucleotide triphosphate hydrolases"/>
    <property type="match status" value="1"/>
</dbReference>
<dbReference type="AlphaFoldDB" id="A0A6L9SGR5"/>
<dbReference type="EMBL" id="JAAGOA010000032">
    <property type="protein sequence ID" value="NEE04327.1"/>
    <property type="molecule type" value="Genomic_DNA"/>
</dbReference>
<dbReference type="SUPFAM" id="SSF52540">
    <property type="entry name" value="P-loop containing nucleoside triphosphate hydrolases"/>
    <property type="match status" value="1"/>
</dbReference>
<dbReference type="InterPro" id="IPR036390">
    <property type="entry name" value="WH_DNA-bd_sf"/>
</dbReference>
<keyword evidence="2" id="KW-0067">ATP-binding</keyword>
<dbReference type="Proteomes" id="UP000475214">
    <property type="component" value="Unassembled WGS sequence"/>
</dbReference>
<name>A0A6L9SGR5_9ACTN</name>
<evidence type="ECO:0000313" key="2">
    <source>
        <dbReference type="EMBL" id="NEE04327.1"/>
    </source>
</evidence>
<proteinExistence type="predicted"/>
<sequence>MIDFVGRDDELSQLSWLFDQVRDAVGGREPGQCVQMRGRRRIGKSSLVEEFLRRADVPAVFFTAERRSAEDELGSFWRTVVDSGVDQRGLASAIAPHDWSGAFQTLALVLPDDQPTVVVIDELPYLIDQVDAFEGILQKAWDRELSRKPVLLILVGSDLGMMEALNQYDRPFHQRGREMVVGPLNPADVARMLELDAADAFDATLVTGGLPLICAEWERGATPWDYLESALSNPLSALLVSAERVLAAEFPPSLQARHVLGAIGSGERTFTNIARAAGDIPQMSLNRALDLLRSKRIVDADLPLSNRPSKERRYRVSDPYLQFWFTFIEPNLSLIERRRPDLALERVRRHWTTWRGRAVEPLVRKSLARLLPAQGIPAAAEVGAYWTRSNDVEIDIVGADRGPVATHIYFVGSIKWLDQRPFDLHDLGELALHRGRLPGAEEHTPLLAVSRSGVTVDGLASFDPEDLVAAWT</sequence>
<accession>A0A6L9SGR5</accession>
<dbReference type="SUPFAM" id="SSF46785">
    <property type="entry name" value="Winged helix' DNA-binding domain"/>
    <property type="match status" value="1"/>
</dbReference>
<dbReference type="PANTHER" id="PTHR34704">
    <property type="entry name" value="ATPASE"/>
    <property type="match status" value="1"/>
</dbReference>
<dbReference type="GO" id="GO:0005524">
    <property type="term" value="F:ATP binding"/>
    <property type="evidence" value="ECO:0007669"/>
    <property type="project" value="UniProtKB-KW"/>
</dbReference>
<comment type="caution">
    <text evidence="2">The sequence shown here is derived from an EMBL/GenBank/DDBJ whole genome shotgun (WGS) entry which is preliminary data.</text>
</comment>
<reference evidence="2 3" key="1">
    <citation type="submission" date="2020-02" db="EMBL/GenBank/DDBJ databases">
        <authorList>
            <person name="Li X.-J."/>
            <person name="Han X.-M."/>
        </authorList>
    </citation>
    <scope>NUCLEOTIDE SEQUENCE [LARGE SCALE GENOMIC DNA]</scope>
    <source>
        <strain evidence="2 3">CCTCC AB 2017055</strain>
    </source>
</reference>
<dbReference type="Pfam" id="PF03008">
    <property type="entry name" value="DUF234"/>
    <property type="match status" value="1"/>
</dbReference>
<evidence type="ECO:0000313" key="3">
    <source>
        <dbReference type="Proteomes" id="UP000475214"/>
    </source>
</evidence>
<dbReference type="InterPro" id="IPR004256">
    <property type="entry name" value="DUF234"/>
</dbReference>
<dbReference type="PANTHER" id="PTHR34704:SF1">
    <property type="entry name" value="ATPASE"/>
    <property type="match status" value="1"/>
</dbReference>
<evidence type="ECO:0000259" key="1">
    <source>
        <dbReference type="Pfam" id="PF03008"/>
    </source>
</evidence>
<dbReference type="RefSeq" id="WP_163744760.1">
    <property type="nucleotide sequence ID" value="NZ_JAAGOA010000032.1"/>
</dbReference>
<protein>
    <submittedName>
        <fullName evidence="2">ATP-binding protein</fullName>
    </submittedName>
</protein>
<keyword evidence="3" id="KW-1185">Reference proteome</keyword>
<organism evidence="2 3">
    <name type="scientific">Phytoactinopolyspora halotolerans</name>
    <dbReference type="NCBI Taxonomy" id="1981512"/>
    <lineage>
        <taxon>Bacteria</taxon>
        <taxon>Bacillati</taxon>
        <taxon>Actinomycetota</taxon>
        <taxon>Actinomycetes</taxon>
        <taxon>Jiangellales</taxon>
        <taxon>Jiangellaceae</taxon>
        <taxon>Phytoactinopolyspora</taxon>
    </lineage>
</organism>
<dbReference type="InterPro" id="IPR027417">
    <property type="entry name" value="P-loop_NTPase"/>
</dbReference>
<gene>
    <name evidence="2" type="ORF">G1H10_29565</name>
</gene>
<feature type="domain" description="DUF234" evidence="1">
    <location>
        <begin position="324"/>
        <end position="418"/>
    </location>
</feature>
<keyword evidence="2" id="KW-0547">Nucleotide-binding</keyword>